<dbReference type="CDD" id="cd00449">
    <property type="entry name" value="PLPDE_IV"/>
    <property type="match status" value="1"/>
</dbReference>
<dbReference type="Gene3D" id="3.20.10.10">
    <property type="entry name" value="D-amino Acid Aminotransferase, subunit A, domain 2"/>
    <property type="match status" value="1"/>
</dbReference>
<evidence type="ECO:0000256" key="16">
    <source>
        <dbReference type="RuleBase" id="RU004516"/>
    </source>
</evidence>
<name>A0ABW8J7L9_9GAMM</name>
<evidence type="ECO:0000256" key="8">
    <source>
        <dbReference type="ARBA" id="ARBA00022605"/>
    </source>
</evidence>
<evidence type="ECO:0000256" key="4">
    <source>
        <dbReference type="ARBA" id="ARBA00004931"/>
    </source>
</evidence>
<proteinExistence type="inferred from homology"/>
<dbReference type="NCBIfam" id="NF005146">
    <property type="entry name" value="PRK06606.1"/>
    <property type="match status" value="1"/>
</dbReference>
<dbReference type="NCBIfam" id="TIGR01122">
    <property type="entry name" value="ilvE_I"/>
    <property type="match status" value="1"/>
</dbReference>
<dbReference type="PANTHER" id="PTHR42743:SF11">
    <property type="entry name" value="AMINODEOXYCHORISMATE LYASE"/>
    <property type="match status" value="1"/>
</dbReference>
<protein>
    <recommendedName>
        <fullName evidence="17">Branched-chain-amino-acid aminotransferase</fullName>
        <shortName evidence="17">BCAT</shortName>
        <ecNumber evidence="17">2.6.1.42</ecNumber>
    </recommendedName>
</protein>
<dbReference type="Proteomes" id="UP001620339">
    <property type="component" value="Unassembled WGS sequence"/>
</dbReference>
<evidence type="ECO:0000256" key="15">
    <source>
        <dbReference type="RuleBase" id="RU004106"/>
    </source>
</evidence>
<evidence type="ECO:0000256" key="11">
    <source>
        <dbReference type="ARBA" id="ARBA00023304"/>
    </source>
</evidence>
<evidence type="ECO:0000256" key="12">
    <source>
        <dbReference type="ARBA" id="ARBA00048212"/>
    </source>
</evidence>
<keyword evidence="11 17" id="KW-0100">Branched-chain amino acid biosynthesis</keyword>
<comment type="function">
    <text evidence="2 17">Acts on leucine, isoleucine and valine.</text>
</comment>
<reference evidence="19 20" key="1">
    <citation type="submission" date="2020-10" db="EMBL/GenBank/DDBJ databases">
        <title>Phylogeny of dyella-like bacteria.</title>
        <authorList>
            <person name="Fu J."/>
        </authorList>
    </citation>
    <scope>NUCLEOTIDE SEQUENCE [LARGE SCALE GENOMIC DNA]</scope>
    <source>
        <strain evidence="19 20">KACC 19113</strain>
    </source>
</reference>
<dbReference type="InterPro" id="IPR005785">
    <property type="entry name" value="B_amino_transI"/>
</dbReference>
<dbReference type="Gene3D" id="3.30.470.10">
    <property type="match status" value="1"/>
</dbReference>
<gene>
    <name evidence="17" type="primary">ilvE</name>
    <name evidence="19" type="ORF">ISP25_14510</name>
</gene>
<dbReference type="InterPro" id="IPR036038">
    <property type="entry name" value="Aminotransferase-like"/>
</dbReference>
<dbReference type="InterPro" id="IPR050571">
    <property type="entry name" value="Class-IV_PLP-Dep_Aminotrnsfr"/>
</dbReference>
<evidence type="ECO:0000313" key="19">
    <source>
        <dbReference type="EMBL" id="MFK2878286.1"/>
    </source>
</evidence>
<evidence type="ECO:0000256" key="13">
    <source>
        <dbReference type="ARBA" id="ARBA00048798"/>
    </source>
</evidence>
<comment type="caution">
    <text evidence="19">The sequence shown here is derived from an EMBL/GenBank/DDBJ whole genome shotgun (WGS) entry which is preliminary data.</text>
</comment>
<evidence type="ECO:0000256" key="14">
    <source>
        <dbReference type="ARBA" id="ARBA00049229"/>
    </source>
</evidence>
<dbReference type="PROSITE" id="PS00770">
    <property type="entry name" value="AA_TRANSFER_CLASS_4"/>
    <property type="match status" value="1"/>
</dbReference>
<keyword evidence="7 17" id="KW-0032">Aminotransferase</keyword>
<evidence type="ECO:0000256" key="2">
    <source>
        <dbReference type="ARBA" id="ARBA00003109"/>
    </source>
</evidence>
<evidence type="ECO:0000313" key="20">
    <source>
        <dbReference type="Proteomes" id="UP001620339"/>
    </source>
</evidence>
<evidence type="ECO:0000256" key="17">
    <source>
        <dbReference type="RuleBase" id="RU364094"/>
    </source>
</evidence>
<accession>A0ABW8J7L9</accession>
<comment type="catalytic activity">
    <reaction evidence="13 17">
        <text>L-isoleucine + 2-oxoglutarate = (S)-3-methyl-2-oxopentanoate + L-glutamate</text>
        <dbReference type="Rhea" id="RHEA:24801"/>
        <dbReference type="ChEBI" id="CHEBI:16810"/>
        <dbReference type="ChEBI" id="CHEBI:29985"/>
        <dbReference type="ChEBI" id="CHEBI:35146"/>
        <dbReference type="ChEBI" id="CHEBI:58045"/>
        <dbReference type="EC" id="2.6.1.42"/>
    </reaction>
</comment>
<comment type="pathway">
    <text evidence="4 17">Amino-acid biosynthesis; L-valine biosynthesis; L-valine from pyruvate: step 4/4.</text>
</comment>
<dbReference type="GO" id="GO:0004084">
    <property type="term" value="F:branched-chain-amino-acid transaminase activity"/>
    <property type="evidence" value="ECO:0007669"/>
    <property type="project" value="UniProtKB-EC"/>
</dbReference>
<dbReference type="InterPro" id="IPR043132">
    <property type="entry name" value="BCAT-like_C"/>
</dbReference>
<keyword evidence="9 17" id="KW-0808">Transferase</keyword>
<dbReference type="SUPFAM" id="SSF56752">
    <property type="entry name" value="D-aminoacid aminotransferase-like PLP-dependent enzymes"/>
    <property type="match status" value="1"/>
</dbReference>
<dbReference type="Pfam" id="PF01063">
    <property type="entry name" value="Aminotran_4"/>
    <property type="match status" value="1"/>
</dbReference>
<keyword evidence="20" id="KW-1185">Reference proteome</keyword>
<feature type="region of interest" description="Disordered" evidence="18">
    <location>
        <begin position="325"/>
        <end position="347"/>
    </location>
</feature>
<comment type="pathway">
    <text evidence="5 17">Amino-acid biosynthesis; L-leucine biosynthesis; L-leucine from 3-methyl-2-oxobutanoate: step 4/4.</text>
</comment>
<evidence type="ECO:0000256" key="3">
    <source>
        <dbReference type="ARBA" id="ARBA00004824"/>
    </source>
</evidence>
<dbReference type="InterPro" id="IPR018300">
    <property type="entry name" value="Aminotrans_IV_CS"/>
</dbReference>
<dbReference type="EMBL" id="JADIKK010000008">
    <property type="protein sequence ID" value="MFK2878286.1"/>
    <property type="molecule type" value="Genomic_DNA"/>
</dbReference>
<comment type="catalytic activity">
    <reaction evidence="14 17">
        <text>L-leucine + 2-oxoglutarate = 4-methyl-2-oxopentanoate + L-glutamate</text>
        <dbReference type="Rhea" id="RHEA:18321"/>
        <dbReference type="ChEBI" id="CHEBI:16810"/>
        <dbReference type="ChEBI" id="CHEBI:17865"/>
        <dbReference type="ChEBI" id="CHEBI:29985"/>
        <dbReference type="ChEBI" id="CHEBI:57427"/>
        <dbReference type="EC" id="2.6.1.42"/>
    </reaction>
</comment>
<evidence type="ECO:0000256" key="7">
    <source>
        <dbReference type="ARBA" id="ARBA00022576"/>
    </source>
</evidence>
<dbReference type="InterPro" id="IPR043131">
    <property type="entry name" value="BCAT-like_N"/>
</dbReference>
<dbReference type="PANTHER" id="PTHR42743">
    <property type="entry name" value="AMINO-ACID AMINOTRANSFERASE"/>
    <property type="match status" value="1"/>
</dbReference>
<evidence type="ECO:0000256" key="10">
    <source>
        <dbReference type="ARBA" id="ARBA00022898"/>
    </source>
</evidence>
<comment type="pathway">
    <text evidence="3 17">Amino-acid biosynthesis; L-isoleucine biosynthesis; L-isoleucine from 2-oxobutanoate: step 4/4.</text>
</comment>
<dbReference type="EC" id="2.6.1.42" evidence="17"/>
<evidence type="ECO:0000256" key="9">
    <source>
        <dbReference type="ARBA" id="ARBA00022679"/>
    </source>
</evidence>
<evidence type="ECO:0000256" key="18">
    <source>
        <dbReference type="SAM" id="MobiDB-lite"/>
    </source>
</evidence>
<sequence>MSHTAFLWHNGRIKPWAEANVHVSTHALHYGSSVFEGERVYATPNGPAYFRLADHTRRLFESAKVYEIDIGYSEAEIDAACHEVIRANGMQSAYVRPIVFRGAGGLGVLPKDGAPVDVAIMAMAWGAYLGDAAERGADVCVSSWNRPAPNTIPSWAKAGGNYLSSQLIGLEARRGGYDEGIALGHNGLLSEGAGENLFLVKRGKLVTPPSSAGILAGITRDSVLTLAAELGIEAEERELPREALYTADEMFMTGTAAEITPVRSVDRKSVGNGKPGPVTRALREAFFGLFDGRTHDKWGWLDVVDPTRAATLGQGFTSAVVHDREDQKAAIHGRTPQQQPASMGVSA</sequence>
<comment type="similarity">
    <text evidence="6 15">Belongs to the class-IV pyridoxal-phosphate-dependent aminotransferase family.</text>
</comment>
<evidence type="ECO:0000256" key="6">
    <source>
        <dbReference type="ARBA" id="ARBA00009320"/>
    </source>
</evidence>
<dbReference type="RefSeq" id="WP_404614897.1">
    <property type="nucleotide sequence ID" value="NZ_JADIKK010000008.1"/>
</dbReference>
<keyword evidence="8 17" id="KW-0028">Amino-acid biosynthesis</keyword>
<comment type="cofactor">
    <cofactor evidence="1 16">
        <name>pyridoxal 5'-phosphate</name>
        <dbReference type="ChEBI" id="CHEBI:597326"/>
    </cofactor>
</comment>
<comment type="catalytic activity">
    <reaction evidence="12 17">
        <text>L-valine + 2-oxoglutarate = 3-methyl-2-oxobutanoate + L-glutamate</text>
        <dbReference type="Rhea" id="RHEA:24813"/>
        <dbReference type="ChEBI" id="CHEBI:11851"/>
        <dbReference type="ChEBI" id="CHEBI:16810"/>
        <dbReference type="ChEBI" id="CHEBI:29985"/>
        <dbReference type="ChEBI" id="CHEBI:57762"/>
        <dbReference type="EC" id="2.6.1.42"/>
    </reaction>
</comment>
<evidence type="ECO:0000256" key="5">
    <source>
        <dbReference type="ARBA" id="ARBA00005072"/>
    </source>
</evidence>
<organism evidence="19 20">
    <name type="scientific">Rhodanobacter hydrolyticus</name>
    <dbReference type="NCBI Taxonomy" id="2250595"/>
    <lineage>
        <taxon>Bacteria</taxon>
        <taxon>Pseudomonadati</taxon>
        <taxon>Pseudomonadota</taxon>
        <taxon>Gammaproteobacteria</taxon>
        <taxon>Lysobacterales</taxon>
        <taxon>Rhodanobacteraceae</taxon>
        <taxon>Rhodanobacter</taxon>
    </lineage>
</organism>
<evidence type="ECO:0000256" key="1">
    <source>
        <dbReference type="ARBA" id="ARBA00001933"/>
    </source>
</evidence>
<dbReference type="InterPro" id="IPR001544">
    <property type="entry name" value="Aminotrans_IV"/>
</dbReference>
<keyword evidence="10 16" id="KW-0663">Pyridoxal phosphate</keyword>